<proteinExistence type="predicted"/>
<evidence type="ECO:0000313" key="2">
    <source>
        <dbReference type="Proteomes" id="UP000309215"/>
    </source>
</evidence>
<gene>
    <name evidence="1" type="ORF">E8A74_03205</name>
</gene>
<dbReference type="Proteomes" id="UP000309215">
    <property type="component" value="Unassembled WGS sequence"/>
</dbReference>
<dbReference type="PROSITE" id="PS51257">
    <property type="entry name" value="PROKAR_LIPOPROTEIN"/>
    <property type="match status" value="1"/>
</dbReference>
<evidence type="ECO:0000313" key="1">
    <source>
        <dbReference type="EMBL" id="TKD12769.1"/>
    </source>
</evidence>
<organism evidence="1 2">
    <name type="scientific">Polyangium fumosum</name>
    <dbReference type="NCBI Taxonomy" id="889272"/>
    <lineage>
        <taxon>Bacteria</taxon>
        <taxon>Pseudomonadati</taxon>
        <taxon>Myxococcota</taxon>
        <taxon>Polyangia</taxon>
        <taxon>Polyangiales</taxon>
        <taxon>Polyangiaceae</taxon>
        <taxon>Polyangium</taxon>
    </lineage>
</organism>
<dbReference type="OrthoDB" id="5498566at2"/>
<keyword evidence="2" id="KW-1185">Reference proteome</keyword>
<accession>A0A4U1JJA5</accession>
<name>A0A4U1JJA5_9BACT</name>
<dbReference type="RefSeq" id="WP_136927407.1">
    <property type="nucleotide sequence ID" value="NZ_SSMQ01000002.1"/>
</dbReference>
<dbReference type="EMBL" id="SSMQ01000002">
    <property type="protein sequence ID" value="TKD12769.1"/>
    <property type="molecule type" value="Genomic_DNA"/>
</dbReference>
<protein>
    <submittedName>
        <fullName evidence="1">Uncharacterized protein</fullName>
    </submittedName>
</protein>
<dbReference type="AlphaFoldDB" id="A0A4U1JJA5"/>
<reference evidence="1 2" key="1">
    <citation type="submission" date="2019-04" db="EMBL/GenBank/DDBJ databases">
        <authorList>
            <person name="Li Y."/>
            <person name="Wang J."/>
        </authorList>
    </citation>
    <scope>NUCLEOTIDE SEQUENCE [LARGE SCALE GENOMIC DNA]</scope>
    <source>
        <strain evidence="1 2">DSM 14668</strain>
    </source>
</reference>
<comment type="caution">
    <text evidence="1">The sequence shown here is derived from an EMBL/GenBank/DDBJ whole genome shotgun (WGS) entry which is preliminary data.</text>
</comment>
<sequence>MELSKMRAWKAKRAWWIGLLGASSFGCQIVGGLPGELSLDEDPGSLPPRDPLVWEAIEPGPEMVYTMPDWLIYINKTDTPRTSQVGPNTLRIGYQKNEARPRNVGTGWGLAMETERTNLNPRSRWGGAGWVTPAQAMMATQDAPDPAGGMDGVALLSAGKQSSPGMIVDGAIASAWIAGTQGTGPFAYFAYGNAFVTVGDAAWKRYEVRTVEEQPVLRLTTEAVGAEPAIEQPTAMTVYAAQVEVGTYPSSFLPTTGAPALREADLLHVEMETLAPSGYFDVTIRYAPHYAQSEQVVDQDLVALEDDSVFFRMKAGAMGGTLTLLKVGSSDNLRIEGLDWARDQELEVRAQYLPNRRLISLKGATKGDTTVSKLGRVEPVGKDETAWLLGDNDGPQESVDLRYIEIR</sequence>